<dbReference type="PANTHER" id="PTHR30093">
    <property type="entry name" value="GENERAL SECRETION PATHWAY PROTEIN G"/>
    <property type="match status" value="1"/>
</dbReference>
<dbReference type="KEGG" id="ccz:CCALI_02210"/>
<keyword evidence="1" id="KW-0812">Transmembrane</keyword>
<accession>S0EW03</accession>
<dbReference type="PANTHER" id="PTHR30093:SF2">
    <property type="entry name" value="TYPE II SECRETION SYSTEM PROTEIN H"/>
    <property type="match status" value="1"/>
</dbReference>
<organism evidence="2 3">
    <name type="scientific">Chthonomonas calidirosea (strain DSM 23976 / ICMP 18418 / T49)</name>
    <dbReference type="NCBI Taxonomy" id="1303518"/>
    <lineage>
        <taxon>Bacteria</taxon>
        <taxon>Bacillati</taxon>
        <taxon>Armatimonadota</taxon>
        <taxon>Chthonomonadia</taxon>
        <taxon>Chthonomonadales</taxon>
        <taxon>Chthonomonadaceae</taxon>
        <taxon>Chthonomonas</taxon>
    </lineage>
</organism>
<gene>
    <name evidence="2" type="ORF">CCALI_02210</name>
</gene>
<dbReference type="InterPro" id="IPR027558">
    <property type="entry name" value="Pre_pil_HX9DG_C"/>
</dbReference>
<feature type="transmembrane region" description="Helical" evidence="1">
    <location>
        <begin position="21"/>
        <end position="44"/>
    </location>
</feature>
<proteinExistence type="predicted"/>
<dbReference type="NCBIfam" id="TIGR04294">
    <property type="entry name" value="pre_pil_HX9DG"/>
    <property type="match status" value="1"/>
</dbReference>
<dbReference type="Proteomes" id="UP000014227">
    <property type="component" value="Chromosome I"/>
</dbReference>
<dbReference type="SUPFAM" id="SSF54523">
    <property type="entry name" value="Pili subunits"/>
    <property type="match status" value="1"/>
</dbReference>
<dbReference type="PATRIC" id="fig|1303518.3.peg.2296"/>
<dbReference type="InterPro" id="IPR045584">
    <property type="entry name" value="Pilin-like"/>
</dbReference>
<dbReference type="EMBL" id="HF951689">
    <property type="protein sequence ID" value="CCW36017.1"/>
    <property type="molecule type" value="Genomic_DNA"/>
</dbReference>
<keyword evidence="1" id="KW-1133">Transmembrane helix</keyword>
<sequence>MATMKKQVSSFQRQRLPVAFSLVELLVIVSIIAILASLLAPALVQVREQVRSTLCLSNLRQLGMGVMLYAEDYDAMYASPGYLPGTWPMDLHQPYLSAGWRVWVCPSDSLARVWDGSVNSPSFLRRTSYIWNAYVFRGDPSDWRRAISSAAVPTPGTLPIWGEGYANPGWVADATPLTDPSVRDAYIHDAYGDSLNTLPNDPFAAHCPYRPLYFGVRPPDRRHNGGGNYVFSDGHAHWFFPDDFRVAALYASGGRIVDDRTDPFVTNGARMAAISGAALCPVFCCPRNFGMPPGDGERPWFRP</sequence>
<protein>
    <submittedName>
        <fullName evidence="2">Competence protein ComGC</fullName>
    </submittedName>
</protein>
<dbReference type="eggNOG" id="COG4537">
    <property type="taxonomic scope" value="Bacteria"/>
</dbReference>
<keyword evidence="1" id="KW-0472">Membrane</keyword>
<keyword evidence="3" id="KW-1185">Reference proteome</keyword>
<dbReference type="HOGENOM" id="CLU_917338_0_0_0"/>
<name>S0EW03_CHTCT</name>
<dbReference type="Gene3D" id="3.30.700.10">
    <property type="entry name" value="Glycoprotein, Type 4 Pilin"/>
    <property type="match status" value="1"/>
</dbReference>
<dbReference type="STRING" id="454171.CP488_01883"/>
<evidence type="ECO:0000256" key="1">
    <source>
        <dbReference type="SAM" id="Phobius"/>
    </source>
</evidence>
<evidence type="ECO:0000313" key="3">
    <source>
        <dbReference type="Proteomes" id="UP000014227"/>
    </source>
</evidence>
<dbReference type="InParanoid" id="S0EW03"/>
<reference evidence="3" key="1">
    <citation type="submission" date="2013-03" db="EMBL/GenBank/DDBJ databases">
        <title>Genome sequence of Chthonomonas calidirosea, the first sequenced genome from the Armatimonadetes phylum (formally candidate division OP10).</title>
        <authorList>
            <person name="Lee K.C.Y."/>
            <person name="Morgan X.C."/>
            <person name="Dunfield P.F."/>
            <person name="Tamas I."/>
            <person name="Houghton K.M."/>
            <person name="Vyssotski M."/>
            <person name="Ryan J.L.J."/>
            <person name="Lagutin K."/>
            <person name="McDonald I.R."/>
            <person name="Stott M.B."/>
        </authorList>
    </citation>
    <scope>NUCLEOTIDE SEQUENCE [LARGE SCALE GENOMIC DNA]</scope>
    <source>
        <strain evidence="3">DSM 23976 / ICMP 18418 / T49</strain>
    </source>
</reference>
<evidence type="ECO:0000313" key="2">
    <source>
        <dbReference type="EMBL" id="CCW36017.1"/>
    </source>
</evidence>
<dbReference type="AlphaFoldDB" id="S0EW03"/>